<gene>
    <name evidence="1" type="ORF">DFP90_10631</name>
</gene>
<reference evidence="1 2" key="1">
    <citation type="submission" date="2018-07" db="EMBL/GenBank/DDBJ databases">
        <title>Genomic Encyclopedia of Type Strains, Phase III (KMG-III): the genomes of soil and plant-associated and newly described type strains.</title>
        <authorList>
            <person name="Whitman W."/>
        </authorList>
    </citation>
    <scope>NUCLEOTIDE SEQUENCE [LARGE SCALE GENOMIC DNA]</scope>
    <source>
        <strain evidence="1 2">CECT 8488</strain>
    </source>
</reference>
<dbReference type="OrthoDB" id="9776275at2"/>
<evidence type="ECO:0000313" key="1">
    <source>
        <dbReference type="EMBL" id="RED49054.1"/>
    </source>
</evidence>
<sequence>MLAVTVTFGLWFAQTPAFAEETDPVLRDREDERGTYSFVLENDKFAGKDDGYTNGVRISWLSPETDIPDWIDEGADYVPFFSHQGRRRYGFSLGQTMYAPDDLTVKQLQDDDRPYAGFLFGSVGILSDTGYRLDNLQLTLGVVGPASLAAETQDFVHHSLDTTDPQGWDNQLHNEPGFILTYERKWRGIYEFSPFGLAMDMTPHLGASLGNIHTHITTGATARIGFDLPADYGPPLIQPSLPGSDFFAPSRKLGGYLFAGVEGRAVLHNIFLDGNTFRDSHSVDKKPFVGGIQVGVALTYGDARLAYTHLFRTKEFDGQDSADEFGAITLSYRF</sequence>
<comment type="caution">
    <text evidence="1">The sequence shown here is derived from an EMBL/GenBank/DDBJ whole genome shotgun (WGS) entry which is preliminary data.</text>
</comment>
<dbReference type="Pfam" id="PF09982">
    <property type="entry name" value="LpxR"/>
    <property type="match status" value="1"/>
</dbReference>
<protein>
    <recommendedName>
        <fullName evidence="3">Outer membrane protein</fullName>
    </recommendedName>
</protein>
<accession>A0A3D9HHY3</accession>
<dbReference type="Gene3D" id="2.40.128.140">
    <property type="entry name" value="Outer membrane protein"/>
    <property type="match status" value="1"/>
</dbReference>
<name>A0A3D9HHY3_9PROT</name>
<dbReference type="AlphaFoldDB" id="A0A3D9HHY3"/>
<dbReference type="Proteomes" id="UP000256845">
    <property type="component" value="Unassembled WGS sequence"/>
</dbReference>
<evidence type="ECO:0008006" key="3">
    <source>
        <dbReference type="Google" id="ProtNLM"/>
    </source>
</evidence>
<dbReference type="EMBL" id="QRDW01000006">
    <property type="protein sequence ID" value="RED49054.1"/>
    <property type="molecule type" value="Genomic_DNA"/>
</dbReference>
<evidence type="ECO:0000313" key="2">
    <source>
        <dbReference type="Proteomes" id="UP000256845"/>
    </source>
</evidence>
<proteinExistence type="predicted"/>
<organism evidence="1 2">
    <name type="scientific">Aestuariispira insulae</name>
    <dbReference type="NCBI Taxonomy" id="1461337"/>
    <lineage>
        <taxon>Bacteria</taxon>
        <taxon>Pseudomonadati</taxon>
        <taxon>Pseudomonadota</taxon>
        <taxon>Alphaproteobacteria</taxon>
        <taxon>Rhodospirillales</taxon>
        <taxon>Kiloniellaceae</taxon>
        <taxon>Aestuariispira</taxon>
    </lineage>
</organism>
<dbReference type="InterPro" id="IPR018707">
    <property type="entry name" value="LpxR"/>
</dbReference>
<keyword evidence="2" id="KW-1185">Reference proteome</keyword>
<dbReference type="InterPro" id="IPR037107">
    <property type="entry name" value="Put_OMP_sf"/>
</dbReference>